<keyword evidence="3" id="KW-1185">Reference proteome</keyword>
<feature type="transmembrane region" description="Helical" evidence="1">
    <location>
        <begin position="298"/>
        <end position="317"/>
    </location>
</feature>
<keyword evidence="1" id="KW-0472">Membrane</keyword>
<feature type="transmembrane region" description="Helical" evidence="1">
    <location>
        <begin position="118"/>
        <end position="142"/>
    </location>
</feature>
<name>A0AAQ3T2T0_PASNO</name>
<organism evidence="2 3">
    <name type="scientific">Paspalum notatum var. saurae</name>
    <dbReference type="NCBI Taxonomy" id="547442"/>
    <lineage>
        <taxon>Eukaryota</taxon>
        <taxon>Viridiplantae</taxon>
        <taxon>Streptophyta</taxon>
        <taxon>Embryophyta</taxon>
        <taxon>Tracheophyta</taxon>
        <taxon>Spermatophyta</taxon>
        <taxon>Magnoliopsida</taxon>
        <taxon>Liliopsida</taxon>
        <taxon>Poales</taxon>
        <taxon>Poaceae</taxon>
        <taxon>PACMAD clade</taxon>
        <taxon>Panicoideae</taxon>
        <taxon>Andropogonodae</taxon>
        <taxon>Paspaleae</taxon>
        <taxon>Paspalinae</taxon>
        <taxon>Paspalum</taxon>
    </lineage>
</organism>
<sequence>MEWRDSFLDLVLIPLSLLLPMAYHVWLWREARLRPLRTGVGINAATRRIWAIGMMKDNAKNAVTVVQSVRNVIMGSTLMATTAILFCTGIAAVLSSTYTIKKPLSDTVFGAHGEYMMALKYVALLLAFLFSFLCHSLAICFLNQASFLINTSDAGAGTGQVLPPTTTRDYIVEVLERGFTLNVVGNRLFYAGVPLLLWIFGPLLAFLSSMVMIPILYNLDIVDLKGGHSSSCGGVNGKSAEAGLNGSDCVHGSCDYATVSQWVRGPYAANARRNALLSSSCSLSKEQPRATDAPARRSLIGLSLPLIIAAYGLRGSLPNLSTRKYYRVCVGRKSCIER</sequence>
<keyword evidence="1" id="KW-1133">Transmembrane helix</keyword>
<evidence type="ECO:0000256" key="1">
    <source>
        <dbReference type="SAM" id="Phobius"/>
    </source>
</evidence>
<evidence type="ECO:0000313" key="2">
    <source>
        <dbReference type="EMBL" id="WVZ65431.1"/>
    </source>
</evidence>
<dbReference type="InterPro" id="IPR006747">
    <property type="entry name" value="DUF599"/>
</dbReference>
<reference evidence="2 3" key="1">
    <citation type="submission" date="2024-02" db="EMBL/GenBank/DDBJ databases">
        <title>High-quality chromosome-scale genome assembly of Pensacola bahiagrass (Paspalum notatum Flugge var. saurae).</title>
        <authorList>
            <person name="Vega J.M."/>
            <person name="Podio M."/>
            <person name="Orjuela J."/>
            <person name="Siena L.A."/>
            <person name="Pessino S.C."/>
            <person name="Combes M.C."/>
            <person name="Mariac C."/>
            <person name="Albertini E."/>
            <person name="Pupilli F."/>
            <person name="Ortiz J.P.A."/>
            <person name="Leblanc O."/>
        </authorList>
    </citation>
    <scope>NUCLEOTIDE SEQUENCE [LARGE SCALE GENOMIC DNA]</scope>
    <source>
        <strain evidence="2">R1</strain>
        <tissue evidence="2">Leaf</tissue>
    </source>
</reference>
<dbReference type="AlphaFoldDB" id="A0AAQ3T2T0"/>
<feature type="transmembrane region" description="Helical" evidence="1">
    <location>
        <begin position="6"/>
        <end position="28"/>
    </location>
</feature>
<feature type="transmembrane region" description="Helical" evidence="1">
    <location>
        <begin position="78"/>
        <end position="98"/>
    </location>
</feature>
<proteinExistence type="predicted"/>
<gene>
    <name evidence="2" type="ORF">U9M48_014796</name>
</gene>
<dbReference type="Pfam" id="PF04654">
    <property type="entry name" value="DUF599"/>
    <property type="match status" value="1"/>
</dbReference>
<dbReference type="PANTHER" id="PTHR31881">
    <property type="match status" value="1"/>
</dbReference>
<evidence type="ECO:0000313" key="3">
    <source>
        <dbReference type="Proteomes" id="UP001341281"/>
    </source>
</evidence>
<accession>A0AAQ3T2T0</accession>
<keyword evidence="1" id="KW-0812">Transmembrane</keyword>
<dbReference type="EMBL" id="CP144747">
    <property type="protein sequence ID" value="WVZ65431.1"/>
    <property type="molecule type" value="Genomic_DNA"/>
</dbReference>
<feature type="transmembrane region" description="Helical" evidence="1">
    <location>
        <begin position="195"/>
        <end position="217"/>
    </location>
</feature>
<dbReference type="Proteomes" id="UP001341281">
    <property type="component" value="Chromosome 03"/>
</dbReference>
<dbReference type="PANTHER" id="PTHR31881:SF6">
    <property type="entry name" value="OS09G0494600 PROTEIN"/>
    <property type="match status" value="1"/>
</dbReference>
<protein>
    <submittedName>
        <fullName evidence="2">Uncharacterized protein</fullName>
    </submittedName>
</protein>